<sequence length="145" mass="15749">MKRVLVVNGPNLNMLGLREAKHYGAATLQDIEALCAEVGSRHGAQVSCFQSNHEGALVERIQQARDDADLIIINPAAYTHTSVAIRDALLAAEKPIVEVHISNIHKREPFRHHSYVSDIALGQVVGLGIQGYAFAMEAGLHHLNG</sequence>
<dbReference type="EC" id="4.2.1.10" evidence="6 8"/>
<feature type="binding site" evidence="8 10">
    <location>
        <position position="111"/>
    </location>
    <ligand>
        <name>substrate</name>
    </ligand>
</feature>
<feature type="site" description="Transition state stabilizer" evidence="8 11">
    <location>
        <position position="18"/>
    </location>
</feature>
<feature type="active site" description="Proton acceptor" evidence="8 9">
    <location>
        <position position="23"/>
    </location>
</feature>
<dbReference type="UniPathway" id="UPA00053">
    <property type="reaction ID" value="UER00086"/>
</dbReference>
<dbReference type="PIRSF" id="PIRSF001399">
    <property type="entry name" value="DHquinase_II"/>
    <property type="match status" value="1"/>
</dbReference>
<protein>
    <recommendedName>
        <fullName evidence="6 8">3-dehydroquinate dehydratase</fullName>
        <shortName evidence="8">3-dehydroquinase</shortName>
        <ecNumber evidence="6 8">4.2.1.10</ecNumber>
    </recommendedName>
    <alternativeName>
        <fullName evidence="8">Type II DHQase</fullName>
    </alternativeName>
</protein>
<dbReference type="CDD" id="cd00466">
    <property type="entry name" value="DHQase_II"/>
    <property type="match status" value="1"/>
</dbReference>
<dbReference type="NCBIfam" id="NF003806">
    <property type="entry name" value="PRK05395.1-3"/>
    <property type="match status" value="1"/>
</dbReference>
<dbReference type="NCBIfam" id="TIGR01088">
    <property type="entry name" value="aroQ"/>
    <property type="match status" value="1"/>
</dbReference>
<evidence type="ECO:0000256" key="9">
    <source>
        <dbReference type="PIRSR" id="PIRSR001399-1"/>
    </source>
</evidence>
<evidence type="ECO:0000256" key="8">
    <source>
        <dbReference type="HAMAP-Rule" id="MF_00169"/>
    </source>
</evidence>
<keyword evidence="8" id="KW-0057">Aromatic amino acid biosynthesis</keyword>
<gene>
    <name evidence="8 12" type="primary">aroQ</name>
    <name evidence="12" type="ORF">MAGMO_3958</name>
</gene>
<dbReference type="GO" id="GO:0003855">
    <property type="term" value="F:3-dehydroquinate dehydratase activity"/>
    <property type="evidence" value="ECO:0007669"/>
    <property type="project" value="UniProtKB-UniRule"/>
</dbReference>
<organism evidence="12">
    <name type="scientific">Magnetococcus massalia (strain MO-1)</name>
    <dbReference type="NCBI Taxonomy" id="451514"/>
    <lineage>
        <taxon>Bacteria</taxon>
        <taxon>Pseudomonadati</taxon>
        <taxon>Pseudomonadota</taxon>
        <taxon>Magnetococcia</taxon>
        <taxon>Magnetococcales</taxon>
        <taxon>Magnetococcaceae</taxon>
        <taxon>Magnetococcus</taxon>
    </lineage>
</organism>
<comment type="subunit">
    <text evidence="5 8">Homododecamer.</text>
</comment>
<keyword evidence="7 8" id="KW-0456">Lyase</keyword>
<dbReference type="EMBL" id="LO017727">
    <property type="protein sequence ID" value="CRH08086.1"/>
    <property type="molecule type" value="Genomic_DNA"/>
</dbReference>
<comment type="catalytic activity">
    <reaction evidence="1 8">
        <text>3-dehydroquinate = 3-dehydroshikimate + H2O</text>
        <dbReference type="Rhea" id="RHEA:21096"/>
        <dbReference type="ChEBI" id="CHEBI:15377"/>
        <dbReference type="ChEBI" id="CHEBI:16630"/>
        <dbReference type="ChEBI" id="CHEBI:32364"/>
        <dbReference type="EC" id="4.2.1.10"/>
    </reaction>
</comment>
<evidence type="ECO:0000256" key="4">
    <source>
        <dbReference type="ARBA" id="ARBA00011037"/>
    </source>
</evidence>
<evidence type="ECO:0000256" key="2">
    <source>
        <dbReference type="ARBA" id="ARBA00003924"/>
    </source>
</evidence>
<dbReference type="GO" id="GO:0009073">
    <property type="term" value="P:aromatic amino acid family biosynthetic process"/>
    <property type="evidence" value="ECO:0007669"/>
    <property type="project" value="UniProtKB-KW"/>
</dbReference>
<dbReference type="Gene3D" id="3.40.50.9100">
    <property type="entry name" value="Dehydroquinase, class II"/>
    <property type="match status" value="1"/>
</dbReference>
<feature type="binding site" evidence="8 10">
    <location>
        <position position="74"/>
    </location>
    <ligand>
        <name>substrate</name>
    </ligand>
</feature>
<dbReference type="InterPro" id="IPR036441">
    <property type="entry name" value="DHquinase_II_sf"/>
</dbReference>
<evidence type="ECO:0000256" key="1">
    <source>
        <dbReference type="ARBA" id="ARBA00001864"/>
    </source>
</evidence>
<dbReference type="PANTHER" id="PTHR21272:SF3">
    <property type="entry name" value="CATABOLIC 3-DEHYDROQUINASE"/>
    <property type="match status" value="1"/>
</dbReference>
<evidence type="ECO:0000256" key="7">
    <source>
        <dbReference type="ARBA" id="ARBA00023239"/>
    </source>
</evidence>
<dbReference type="PROSITE" id="PS01029">
    <property type="entry name" value="DEHYDROQUINASE_II"/>
    <property type="match status" value="1"/>
</dbReference>
<dbReference type="SUPFAM" id="SSF52304">
    <property type="entry name" value="Type II 3-dehydroquinate dehydratase"/>
    <property type="match status" value="1"/>
</dbReference>
<dbReference type="GO" id="GO:0019631">
    <property type="term" value="P:quinate catabolic process"/>
    <property type="evidence" value="ECO:0007669"/>
    <property type="project" value="TreeGrafter"/>
</dbReference>
<comment type="pathway">
    <text evidence="3 8">Metabolic intermediate biosynthesis; chorismate biosynthesis; chorismate from D-erythrose 4-phosphate and phosphoenolpyruvate: step 3/7.</text>
</comment>
<dbReference type="PANTHER" id="PTHR21272">
    <property type="entry name" value="CATABOLIC 3-DEHYDROQUINASE"/>
    <property type="match status" value="1"/>
</dbReference>
<evidence type="ECO:0000313" key="12">
    <source>
        <dbReference type="EMBL" id="CRH08086.1"/>
    </source>
</evidence>
<evidence type="ECO:0000256" key="11">
    <source>
        <dbReference type="PIRSR" id="PIRSR001399-3"/>
    </source>
</evidence>
<dbReference type="GO" id="GO:0009423">
    <property type="term" value="P:chorismate biosynthetic process"/>
    <property type="evidence" value="ECO:0007669"/>
    <property type="project" value="UniProtKB-UniRule"/>
</dbReference>
<accession>A0A1S7LQM9</accession>
<feature type="binding site" evidence="8 10">
    <location>
        <begin position="101"/>
        <end position="102"/>
    </location>
    <ligand>
        <name>substrate</name>
    </ligand>
</feature>
<dbReference type="GO" id="GO:0008652">
    <property type="term" value="P:amino acid biosynthetic process"/>
    <property type="evidence" value="ECO:0007669"/>
    <property type="project" value="UniProtKB-KW"/>
</dbReference>
<dbReference type="Pfam" id="PF01220">
    <property type="entry name" value="DHquinase_II"/>
    <property type="match status" value="1"/>
</dbReference>
<dbReference type="NCBIfam" id="NF003804">
    <property type="entry name" value="PRK05395.1-1"/>
    <property type="match status" value="1"/>
</dbReference>
<comment type="function">
    <text evidence="2 8">Catalyzes a trans-dehydration via an enolate intermediate.</text>
</comment>
<reference evidence="12" key="1">
    <citation type="submission" date="2015-04" db="EMBL/GenBank/DDBJ databases">
        <authorList>
            <person name="Syromyatnikov M.Y."/>
            <person name="Popov V.N."/>
        </authorList>
    </citation>
    <scope>NUCLEOTIDE SEQUENCE</scope>
    <source>
        <strain evidence="12">MO-1</strain>
    </source>
</reference>
<evidence type="ECO:0000256" key="5">
    <source>
        <dbReference type="ARBA" id="ARBA00011193"/>
    </source>
</evidence>
<comment type="similarity">
    <text evidence="4 8">Belongs to the type-II 3-dehydroquinase family.</text>
</comment>
<evidence type="ECO:0000256" key="6">
    <source>
        <dbReference type="ARBA" id="ARBA00012060"/>
    </source>
</evidence>
<dbReference type="NCBIfam" id="NF003807">
    <property type="entry name" value="PRK05395.1-4"/>
    <property type="match status" value="1"/>
</dbReference>
<feature type="binding site" evidence="8 10">
    <location>
        <position position="87"/>
    </location>
    <ligand>
        <name>substrate</name>
    </ligand>
</feature>
<proteinExistence type="inferred from homology"/>
<dbReference type="NCBIfam" id="NF003805">
    <property type="entry name" value="PRK05395.1-2"/>
    <property type="match status" value="1"/>
</dbReference>
<evidence type="ECO:0000256" key="3">
    <source>
        <dbReference type="ARBA" id="ARBA00004902"/>
    </source>
</evidence>
<dbReference type="InterPro" id="IPR001874">
    <property type="entry name" value="DHquinase_II"/>
</dbReference>
<name>A0A1S7LQM9_MAGMO</name>
<dbReference type="InterPro" id="IPR018509">
    <property type="entry name" value="DHquinase_II_CS"/>
</dbReference>
<feature type="binding site" evidence="8 10">
    <location>
        <position position="80"/>
    </location>
    <ligand>
        <name>substrate</name>
    </ligand>
</feature>
<dbReference type="AlphaFoldDB" id="A0A1S7LQM9"/>
<feature type="active site" description="Proton donor" evidence="8 9">
    <location>
        <position position="100"/>
    </location>
</feature>
<evidence type="ECO:0000256" key="10">
    <source>
        <dbReference type="PIRSR" id="PIRSR001399-2"/>
    </source>
</evidence>
<dbReference type="HAMAP" id="MF_00169">
    <property type="entry name" value="AroQ"/>
    <property type="match status" value="1"/>
</dbReference>
<keyword evidence="8" id="KW-0028">Amino-acid biosynthesis</keyword>